<feature type="coiled-coil region" evidence="1">
    <location>
        <begin position="84"/>
        <end position="111"/>
    </location>
</feature>
<reference evidence="3 4" key="1">
    <citation type="submission" date="2017-10" db="EMBL/GenBank/DDBJ databases">
        <title>Frigbacter circumglobatus gen. nov. sp. nov., isolated from sediment cultured in situ.</title>
        <authorList>
            <person name="Zhao Z."/>
        </authorList>
    </citation>
    <scope>NUCLEOTIDE SEQUENCE [LARGE SCALE GENOMIC DNA]</scope>
    <source>
        <strain evidence="3 4">ZYL</strain>
    </source>
</reference>
<dbReference type="EMBL" id="PDEM01000009">
    <property type="protein sequence ID" value="PHZ85990.1"/>
    <property type="molecule type" value="Genomic_DNA"/>
</dbReference>
<comment type="caution">
    <text evidence="3">The sequence shown here is derived from an EMBL/GenBank/DDBJ whole genome shotgun (WGS) entry which is preliminary data.</text>
</comment>
<dbReference type="Proteomes" id="UP000229730">
    <property type="component" value="Unassembled WGS sequence"/>
</dbReference>
<dbReference type="AlphaFoldDB" id="A0A2G4YUR9"/>
<keyword evidence="2" id="KW-0472">Membrane</keyword>
<proteinExistence type="predicted"/>
<protein>
    <submittedName>
        <fullName evidence="3">Uncharacterized protein</fullName>
    </submittedName>
</protein>
<dbReference type="RefSeq" id="WP_099471574.1">
    <property type="nucleotide sequence ID" value="NZ_CP041025.1"/>
</dbReference>
<keyword evidence="4" id="KW-1185">Reference proteome</keyword>
<dbReference type="InParanoid" id="A0A2G4YUR9"/>
<accession>A0A2G4YUR9</accession>
<evidence type="ECO:0000256" key="2">
    <source>
        <dbReference type="SAM" id="Phobius"/>
    </source>
</evidence>
<keyword evidence="2" id="KW-1133">Transmembrane helix</keyword>
<keyword evidence="2" id="KW-0812">Transmembrane</keyword>
<evidence type="ECO:0000313" key="3">
    <source>
        <dbReference type="EMBL" id="PHZ85990.1"/>
    </source>
</evidence>
<organism evidence="3 4">
    <name type="scientific">Paremcibacter congregatus</name>
    <dbReference type="NCBI Taxonomy" id="2043170"/>
    <lineage>
        <taxon>Bacteria</taxon>
        <taxon>Pseudomonadati</taxon>
        <taxon>Pseudomonadota</taxon>
        <taxon>Alphaproteobacteria</taxon>
        <taxon>Emcibacterales</taxon>
        <taxon>Emcibacteraceae</taxon>
        <taxon>Paremcibacter</taxon>
    </lineage>
</organism>
<sequence>MTRQENQGNFKALFVKLSGAALGLAVMMSGAVYLGPMILSHETSMSSSEAASEAFSSAEAMSYDEMEIAVSLGEDFRTIVEAQQGRAEFALEQARQSLENLRSERLEAVQYMNKEKIAALNEAIMEIISEEGVPAAIKENIIADLEQQIENLNVKVHRIDRQVDMTQEQLSLLEDHVVTFAYKSGQLPRSTYQNTSKCSEEEIVIDKCDGDCDEEAPRRRDGKGIREAFYWI</sequence>
<feature type="coiled-coil region" evidence="1">
    <location>
        <begin position="135"/>
        <end position="169"/>
    </location>
</feature>
<name>A0A2G4YUR9_9PROT</name>
<evidence type="ECO:0000313" key="4">
    <source>
        <dbReference type="Proteomes" id="UP000229730"/>
    </source>
</evidence>
<keyword evidence="1" id="KW-0175">Coiled coil</keyword>
<gene>
    <name evidence="3" type="ORF">CRD36_04775</name>
</gene>
<evidence type="ECO:0000256" key="1">
    <source>
        <dbReference type="SAM" id="Coils"/>
    </source>
</evidence>
<feature type="transmembrane region" description="Helical" evidence="2">
    <location>
        <begin position="12"/>
        <end position="35"/>
    </location>
</feature>